<organism evidence="11 12">
    <name type="scientific">Leptosia nina</name>
    <dbReference type="NCBI Taxonomy" id="320188"/>
    <lineage>
        <taxon>Eukaryota</taxon>
        <taxon>Metazoa</taxon>
        <taxon>Ecdysozoa</taxon>
        <taxon>Arthropoda</taxon>
        <taxon>Hexapoda</taxon>
        <taxon>Insecta</taxon>
        <taxon>Pterygota</taxon>
        <taxon>Neoptera</taxon>
        <taxon>Endopterygota</taxon>
        <taxon>Lepidoptera</taxon>
        <taxon>Glossata</taxon>
        <taxon>Ditrysia</taxon>
        <taxon>Papilionoidea</taxon>
        <taxon>Pieridae</taxon>
        <taxon>Pierinae</taxon>
        <taxon>Leptosia</taxon>
    </lineage>
</organism>
<dbReference type="Proteomes" id="UP001497472">
    <property type="component" value="Unassembled WGS sequence"/>
</dbReference>
<evidence type="ECO:0000256" key="5">
    <source>
        <dbReference type="ARBA" id="ARBA00022692"/>
    </source>
</evidence>
<protein>
    <recommendedName>
        <fullName evidence="10">Phosphatidylinositol-glycan biosynthesis class X protein</fullName>
    </recommendedName>
</protein>
<keyword evidence="6 10" id="KW-0256">Endoplasmic reticulum</keyword>
<evidence type="ECO:0000256" key="6">
    <source>
        <dbReference type="ARBA" id="ARBA00022824"/>
    </source>
</evidence>
<dbReference type="PANTHER" id="PTHR28650">
    <property type="entry name" value="PHOSPHATIDYLINOSITOL-GLYCAN BIOSYNTHESIS CLASS X PROTEIN"/>
    <property type="match status" value="1"/>
</dbReference>
<keyword evidence="7 10" id="KW-1133">Transmembrane helix</keyword>
<evidence type="ECO:0000313" key="12">
    <source>
        <dbReference type="Proteomes" id="UP001497472"/>
    </source>
</evidence>
<keyword evidence="9" id="KW-0325">Glycoprotein</keyword>
<evidence type="ECO:0000256" key="7">
    <source>
        <dbReference type="ARBA" id="ARBA00022989"/>
    </source>
</evidence>
<keyword evidence="10" id="KW-0732">Signal</keyword>
<evidence type="ECO:0000256" key="2">
    <source>
        <dbReference type="ARBA" id="ARBA00004687"/>
    </source>
</evidence>
<dbReference type="GO" id="GO:0005789">
    <property type="term" value="C:endoplasmic reticulum membrane"/>
    <property type="evidence" value="ECO:0007669"/>
    <property type="project" value="UniProtKB-SubCell"/>
</dbReference>
<evidence type="ECO:0000313" key="11">
    <source>
        <dbReference type="EMBL" id="CAK1554522.1"/>
    </source>
</evidence>
<keyword evidence="12" id="KW-1185">Reference proteome</keyword>
<dbReference type="EMBL" id="CAVLEF010000278">
    <property type="protein sequence ID" value="CAK1554522.1"/>
    <property type="molecule type" value="Genomic_DNA"/>
</dbReference>
<evidence type="ECO:0000256" key="4">
    <source>
        <dbReference type="ARBA" id="ARBA00022502"/>
    </source>
</evidence>
<keyword evidence="8 10" id="KW-0472">Membrane</keyword>
<evidence type="ECO:0000256" key="3">
    <source>
        <dbReference type="ARBA" id="ARBA00010345"/>
    </source>
</evidence>
<evidence type="ECO:0000256" key="9">
    <source>
        <dbReference type="ARBA" id="ARBA00023180"/>
    </source>
</evidence>
<name>A0AAV1K087_9NEOP</name>
<comment type="subcellular location">
    <subcellularLocation>
        <location evidence="1 10">Endoplasmic reticulum membrane</location>
        <topology evidence="1 10">Single-pass membrane protein</topology>
    </subcellularLocation>
</comment>
<accession>A0AAV1K087</accession>
<keyword evidence="4 10" id="KW-0337">GPI-anchor biosynthesis</keyword>
<dbReference type="Pfam" id="PF08320">
    <property type="entry name" value="PIG-X"/>
    <property type="match status" value="1"/>
</dbReference>
<keyword evidence="5 10" id="KW-0812">Transmembrane</keyword>
<evidence type="ECO:0000256" key="8">
    <source>
        <dbReference type="ARBA" id="ARBA00023136"/>
    </source>
</evidence>
<dbReference type="GO" id="GO:0006506">
    <property type="term" value="P:GPI anchor biosynthetic process"/>
    <property type="evidence" value="ECO:0007669"/>
    <property type="project" value="UniProtKB-KW"/>
</dbReference>
<evidence type="ECO:0000256" key="10">
    <source>
        <dbReference type="RuleBase" id="RU366056"/>
    </source>
</evidence>
<dbReference type="AlphaFoldDB" id="A0AAV1K087"/>
<feature type="signal peptide" evidence="10">
    <location>
        <begin position="1"/>
        <end position="24"/>
    </location>
</feature>
<proteinExistence type="inferred from homology"/>
<dbReference type="SMART" id="SM00780">
    <property type="entry name" value="PIG-X"/>
    <property type="match status" value="1"/>
</dbReference>
<dbReference type="PANTHER" id="PTHR28650:SF1">
    <property type="entry name" value="PHOSPHATIDYLINOSITOL-GLYCAN BIOSYNTHESIS CLASS X PROTEIN"/>
    <property type="match status" value="1"/>
</dbReference>
<comment type="function">
    <text evidence="10">Stabilizing subunit of the glycosylphosphatidylinositol-mannosyltransferase I complex which catalyzes the transfer of the first mannose, via an alpha-1,4 bond from a dolichol-phosphate-mannose (Dol-P-Man) to the glucosaminyl acyl phosphatidylinositol (GlcN-(acyl)PI) intermediate to generate alpha-D-Man-(1-&gt;4)-alpha-D-GlcN-(1-&gt;6)-(1-radyl,2-acyl-sn-glycero-3-phospho)-2-acyl-inositol and participates in the sixth step of the glycosylphosphatidylinositol-anchor biosynthesis. Probably acts by stabilizing the mannosyltransferase PIGM.</text>
</comment>
<comment type="pathway">
    <text evidence="2 10">Glycolipid biosynthesis; glycosylphosphatidylinositol-anchor biosynthesis.</text>
</comment>
<feature type="chain" id="PRO_5043097233" description="Phosphatidylinositol-glycan biosynthesis class X protein" evidence="10">
    <location>
        <begin position="25"/>
        <end position="243"/>
    </location>
</feature>
<gene>
    <name evidence="11" type="ORF">LNINA_LOCUS13431</name>
</gene>
<reference evidence="11 12" key="1">
    <citation type="submission" date="2023-11" db="EMBL/GenBank/DDBJ databases">
        <authorList>
            <person name="Okamura Y."/>
        </authorList>
    </citation>
    <scope>NUCLEOTIDE SEQUENCE [LARGE SCALE GENOMIC DNA]</scope>
</reference>
<dbReference type="InterPro" id="IPR040039">
    <property type="entry name" value="PIGX"/>
</dbReference>
<sequence>MHDNKFLSKTIIAISLILLHRATGDICKFNIKLIQTLHSEGFHRNITYEITFGTPEDDGNEYEGCSVGLEQILPAGLYANPDELEELRYKTPTVFKDKVDIEGAAEISTPITVHLLGSVYKHRVLLSLPVHARYHKAVAGGGSARVNIPTPKFFINCGPKKLEKCVEVSSTNSFCPRSQNKCFWKHVPITVGEGLSWYVPRGDTNHHNLAMFGTAVVIAFGSLYLLKQIHFYNIRQHRAKKED</sequence>
<feature type="transmembrane region" description="Helical" evidence="10">
    <location>
        <begin position="209"/>
        <end position="226"/>
    </location>
</feature>
<dbReference type="InterPro" id="IPR013233">
    <property type="entry name" value="PIG-X/PBN1"/>
</dbReference>
<comment type="similarity">
    <text evidence="3 10">Belongs to the PIGX family.</text>
</comment>
<evidence type="ECO:0000256" key="1">
    <source>
        <dbReference type="ARBA" id="ARBA00004389"/>
    </source>
</evidence>
<comment type="caution">
    <text evidence="11">The sequence shown here is derived from an EMBL/GenBank/DDBJ whole genome shotgun (WGS) entry which is preliminary data.</text>
</comment>